<keyword evidence="2" id="KW-0238">DNA-binding</keyword>
<dbReference type="OrthoDB" id="9814833at2"/>
<dbReference type="RefSeq" id="WP_049667400.1">
    <property type="nucleotide sequence ID" value="NZ_LFXJ01000008.1"/>
</dbReference>
<sequence length="253" mass="29659">MEYTIQELAQLSGVSTRTLRYYDEIGLLKPARTNEVGYRFYEQFEVDMLQQILFYRALDMKLATIKEIIQAPDFQHTEALKTHRTALLKRKEQLEKILQTVEKTIQSIEEEQPMANEEKFNGFKEKLIEENEKQYGQEIRAKYGDNTVDASNAKLMNMTEEQYEAMQQLEQQLFNRLKEAMEIGDTNNDVAMEVAELHKRWLSFTWSQYSKEAHAGLAQMYIADERFSAYYDERVSKGAAQFLHDAIINFAMA</sequence>
<dbReference type="SUPFAM" id="SSF46955">
    <property type="entry name" value="Putative DNA-binding domain"/>
    <property type="match status" value="1"/>
</dbReference>
<dbReference type="InterPro" id="IPR047057">
    <property type="entry name" value="MerR_fam"/>
</dbReference>
<dbReference type="Gene3D" id="1.10.1660.10">
    <property type="match status" value="1"/>
</dbReference>
<feature type="domain" description="HTH merR-type" evidence="6">
    <location>
        <begin position="1"/>
        <end position="71"/>
    </location>
</feature>
<dbReference type="GO" id="GO:0003700">
    <property type="term" value="F:DNA-binding transcription factor activity"/>
    <property type="evidence" value="ECO:0007669"/>
    <property type="project" value="InterPro"/>
</dbReference>
<evidence type="ECO:0000256" key="1">
    <source>
        <dbReference type="ARBA" id="ARBA00023015"/>
    </source>
</evidence>
<protein>
    <submittedName>
        <fullName evidence="7">MerR family transcriptional regulator</fullName>
    </submittedName>
</protein>
<dbReference type="Proteomes" id="UP000037326">
    <property type="component" value="Unassembled WGS sequence"/>
</dbReference>
<evidence type="ECO:0000256" key="5">
    <source>
        <dbReference type="SAM" id="Coils"/>
    </source>
</evidence>
<keyword evidence="4" id="KW-0804">Transcription</keyword>
<dbReference type="InterPro" id="IPR009061">
    <property type="entry name" value="DNA-bd_dom_put_sf"/>
</dbReference>
<accession>A0A0K9F6D3</accession>
<dbReference type="PANTHER" id="PTHR30204:SF90">
    <property type="entry name" value="HTH-TYPE TRANSCRIPTIONAL ACTIVATOR MTA"/>
    <property type="match status" value="1"/>
</dbReference>
<name>A0A0K9F6D3_9BACI</name>
<keyword evidence="5" id="KW-0175">Coiled coil</keyword>
<feature type="coiled-coil region" evidence="5">
    <location>
        <begin position="84"/>
        <end position="118"/>
    </location>
</feature>
<dbReference type="GO" id="GO:0003677">
    <property type="term" value="F:DNA binding"/>
    <property type="evidence" value="ECO:0007669"/>
    <property type="project" value="UniProtKB-KW"/>
</dbReference>
<evidence type="ECO:0000259" key="6">
    <source>
        <dbReference type="PROSITE" id="PS50937"/>
    </source>
</evidence>
<dbReference type="InterPro" id="IPR012925">
    <property type="entry name" value="TipAS_dom"/>
</dbReference>
<proteinExistence type="predicted"/>
<dbReference type="GeneID" id="96599594"/>
<evidence type="ECO:0000256" key="4">
    <source>
        <dbReference type="ARBA" id="ARBA00023163"/>
    </source>
</evidence>
<dbReference type="SUPFAM" id="SSF89082">
    <property type="entry name" value="Antibiotic binding domain of TipA-like multidrug resistance regulators"/>
    <property type="match status" value="1"/>
</dbReference>
<dbReference type="InterPro" id="IPR000551">
    <property type="entry name" value="MerR-type_HTH_dom"/>
</dbReference>
<comment type="caution">
    <text evidence="7">The sequence shown here is derived from an EMBL/GenBank/DDBJ whole genome shotgun (WGS) entry which is preliminary data.</text>
</comment>
<dbReference type="Pfam" id="PF07739">
    <property type="entry name" value="TipAS"/>
    <property type="match status" value="1"/>
</dbReference>
<dbReference type="Gene3D" id="1.10.490.50">
    <property type="entry name" value="Antibiotic binding domain of TipA-like multidrug resistance regulators"/>
    <property type="match status" value="1"/>
</dbReference>
<evidence type="ECO:0000256" key="2">
    <source>
        <dbReference type="ARBA" id="ARBA00023125"/>
    </source>
</evidence>
<evidence type="ECO:0000256" key="3">
    <source>
        <dbReference type="ARBA" id="ARBA00023159"/>
    </source>
</evidence>
<dbReference type="EMBL" id="LFXJ01000008">
    <property type="protein sequence ID" value="KMY30070.1"/>
    <property type="molecule type" value="Genomic_DNA"/>
</dbReference>
<dbReference type="InterPro" id="IPR036244">
    <property type="entry name" value="TipA-like_antibiotic-bd"/>
</dbReference>
<dbReference type="PANTHER" id="PTHR30204">
    <property type="entry name" value="REDOX-CYCLING DRUG-SENSING TRANSCRIPTIONAL ACTIVATOR SOXR"/>
    <property type="match status" value="1"/>
</dbReference>
<reference evidence="8" key="1">
    <citation type="submission" date="2015-07" db="EMBL/GenBank/DDBJ databases">
        <authorList>
            <consortium name="Consortium for Microbial Forensics and Genomics (microFORGE)"/>
            <person name="Knight B.M."/>
            <person name="Roberts D.P."/>
            <person name="Lin D."/>
            <person name="Hari K."/>
            <person name="Fletcher J."/>
            <person name="Melcher U."/>
            <person name="Blagden T."/>
            <person name="Winegar R.A."/>
        </authorList>
    </citation>
    <scope>NUCLEOTIDE SEQUENCE [LARGE SCALE GENOMIC DNA]</scope>
    <source>
        <strain evidence="8">DSM 23493</strain>
    </source>
</reference>
<dbReference type="AlphaFoldDB" id="A0A0K9F6D3"/>
<dbReference type="Pfam" id="PF13411">
    <property type="entry name" value="MerR_1"/>
    <property type="match status" value="1"/>
</dbReference>
<organism evidence="7 8">
    <name type="scientific">Lysinibacillus xylanilyticus</name>
    <dbReference type="NCBI Taxonomy" id="582475"/>
    <lineage>
        <taxon>Bacteria</taxon>
        <taxon>Bacillati</taxon>
        <taxon>Bacillota</taxon>
        <taxon>Bacilli</taxon>
        <taxon>Bacillales</taxon>
        <taxon>Bacillaceae</taxon>
        <taxon>Lysinibacillus</taxon>
    </lineage>
</organism>
<dbReference type="SMART" id="SM00422">
    <property type="entry name" value="HTH_MERR"/>
    <property type="match status" value="1"/>
</dbReference>
<dbReference type="CDD" id="cd01106">
    <property type="entry name" value="HTH_TipAL-Mta"/>
    <property type="match status" value="1"/>
</dbReference>
<dbReference type="PATRIC" id="fig|582475.4.peg.4105"/>
<evidence type="ECO:0000313" key="7">
    <source>
        <dbReference type="EMBL" id="KMY30070.1"/>
    </source>
</evidence>
<gene>
    <name evidence="7" type="ORF">ACZ11_15295</name>
</gene>
<dbReference type="PROSITE" id="PS50937">
    <property type="entry name" value="HTH_MERR_2"/>
    <property type="match status" value="1"/>
</dbReference>
<evidence type="ECO:0000313" key="8">
    <source>
        <dbReference type="Proteomes" id="UP000037326"/>
    </source>
</evidence>
<keyword evidence="3" id="KW-0010">Activator</keyword>
<keyword evidence="1" id="KW-0805">Transcription regulation</keyword>